<accession>A0A814M5B6</accession>
<dbReference type="AlphaFoldDB" id="A0A814M5B6"/>
<evidence type="ECO:0000313" key="2">
    <source>
        <dbReference type="Proteomes" id="UP000663879"/>
    </source>
</evidence>
<sequence length="127" mass="14785">MINFISKHTRICRKFYSKSNAVKQSSTIIDLILHNGNYITETDVTECPFSDKCFVLAKLLINKPKNELKKIDCRNLSTENIPKIFSSIDQIDFNPIKNYLTIEGKWKFFKNEILKIVDSIAPLRKFP</sequence>
<comment type="caution">
    <text evidence="1">The sequence shown here is derived from an EMBL/GenBank/DDBJ whole genome shotgun (WGS) entry which is preliminary data.</text>
</comment>
<organism evidence="1 2">
    <name type="scientific">Brachionus calyciflorus</name>
    <dbReference type="NCBI Taxonomy" id="104777"/>
    <lineage>
        <taxon>Eukaryota</taxon>
        <taxon>Metazoa</taxon>
        <taxon>Spiralia</taxon>
        <taxon>Gnathifera</taxon>
        <taxon>Rotifera</taxon>
        <taxon>Eurotatoria</taxon>
        <taxon>Monogononta</taxon>
        <taxon>Pseudotrocha</taxon>
        <taxon>Ploima</taxon>
        <taxon>Brachionidae</taxon>
        <taxon>Brachionus</taxon>
    </lineage>
</organism>
<dbReference type="OrthoDB" id="6761209at2759"/>
<evidence type="ECO:0000313" key="1">
    <source>
        <dbReference type="EMBL" id="CAF1072021.1"/>
    </source>
</evidence>
<keyword evidence="2" id="KW-1185">Reference proteome</keyword>
<protein>
    <submittedName>
        <fullName evidence="1">Uncharacterized protein</fullName>
    </submittedName>
</protein>
<dbReference type="Proteomes" id="UP000663879">
    <property type="component" value="Unassembled WGS sequence"/>
</dbReference>
<name>A0A814M5B6_9BILA</name>
<reference evidence="1" key="1">
    <citation type="submission" date="2021-02" db="EMBL/GenBank/DDBJ databases">
        <authorList>
            <person name="Nowell W R."/>
        </authorList>
    </citation>
    <scope>NUCLEOTIDE SEQUENCE</scope>
    <source>
        <strain evidence="1">Ploen Becks lab</strain>
    </source>
</reference>
<dbReference type="EMBL" id="CAJNOC010006187">
    <property type="protein sequence ID" value="CAF1072021.1"/>
    <property type="molecule type" value="Genomic_DNA"/>
</dbReference>
<gene>
    <name evidence="1" type="ORF">OXX778_LOCUS19775</name>
</gene>
<proteinExistence type="predicted"/>